<gene>
    <name evidence="2" type="ORF">L2716_13505</name>
</gene>
<name>A0ABS9H175_9BACL</name>
<evidence type="ECO:0000313" key="3">
    <source>
        <dbReference type="Proteomes" id="UP001649381"/>
    </source>
</evidence>
<dbReference type="Pfam" id="PF26154">
    <property type="entry name" value="DUF8042"/>
    <property type="match status" value="1"/>
</dbReference>
<accession>A0ABS9H175</accession>
<evidence type="ECO:0000259" key="1">
    <source>
        <dbReference type="Pfam" id="PF26154"/>
    </source>
</evidence>
<dbReference type="InterPro" id="IPR058355">
    <property type="entry name" value="DUF8042"/>
</dbReference>
<protein>
    <recommendedName>
        <fullName evidence="1">DUF8042 domain-containing protein</fullName>
    </recommendedName>
</protein>
<feature type="domain" description="DUF8042" evidence="1">
    <location>
        <begin position="7"/>
        <end position="125"/>
    </location>
</feature>
<dbReference type="Proteomes" id="UP001649381">
    <property type="component" value="Unassembled WGS sequence"/>
</dbReference>
<comment type="caution">
    <text evidence="2">The sequence shown here is derived from an EMBL/GenBank/DDBJ whole genome shotgun (WGS) entry which is preliminary data.</text>
</comment>
<dbReference type="EMBL" id="JAKIJS010000001">
    <property type="protein sequence ID" value="MCF6138747.1"/>
    <property type="molecule type" value="Genomic_DNA"/>
</dbReference>
<organism evidence="2 3">
    <name type="scientific">Pseudalkalibacillus berkeleyi</name>
    <dbReference type="NCBI Taxonomy" id="1069813"/>
    <lineage>
        <taxon>Bacteria</taxon>
        <taxon>Bacillati</taxon>
        <taxon>Bacillota</taxon>
        <taxon>Bacilli</taxon>
        <taxon>Bacillales</taxon>
        <taxon>Fictibacillaceae</taxon>
        <taxon>Pseudalkalibacillus</taxon>
    </lineage>
</organism>
<reference evidence="2 3" key="1">
    <citation type="submission" date="2022-01" db="EMBL/GenBank/DDBJ databases">
        <title>Alkalihalobacillus sp. EGI L200015, a novel bacterium isolated from a salt lake sediment.</title>
        <authorList>
            <person name="Gao L."/>
            <person name="Fang B.-Z."/>
            <person name="Li W.-J."/>
        </authorList>
    </citation>
    <scope>NUCLEOTIDE SEQUENCE [LARGE SCALE GENOMIC DNA]</scope>
    <source>
        <strain evidence="2 3">KCTC 12718</strain>
    </source>
</reference>
<dbReference type="RefSeq" id="WP_236336611.1">
    <property type="nucleotide sequence ID" value="NZ_JAKIJS010000001.1"/>
</dbReference>
<sequence length="129" mass="15539">MMYNLDNNQHEMMIQYSHLLTVVEEGFDYVEEQYQLEKWFEGDRMLGDVFLAFTQFEKTNQLMNELFKNETTILNDIQKFDTVISIVADLEKVYELETERKRVVLNRLIPAFSAWKEILDVTFKPYIQH</sequence>
<keyword evidence="3" id="KW-1185">Reference proteome</keyword>
<proteinExistence type="predicted"/>
<evidence type="ECO:0000313" key="2">
    <source>
        <dbReference type="EMBL" id="MCF6138747.1"/>
    </source>
</evidence>